<name>A0ABU2YG11_9FLAO</name>
<gene>
    <name evidence="4" type="ORF">RM697_00605</name>
</gene>
<feature type="transmembrane region" description="Helical" evidence="1">
    <location>
        <begin position="77"/>
        <end position="97"/>
    </location>
</feature>
<dbReference type="RefSeq" id="WP_311425897.1">
    <property type="nucleotide sequence ID" value="NZ_JAVRIA010000001.1"/>
</dbReference>
<dbReference type="PANTHER" id="PTHR30273:SF2">
    <property type="entry name" value="PROTEIN FECR"/>
    <property type="match status" value="1"/>
</dbReference>
<evidence type="ECO:0000259" key="2">
    <source>
        <dbReference type="Pfam" id="PF04773"/>
    </source>
</evidence>
<reference evidence="4 5" key="1">
    <citation type="submission" date="2023-09" db="EMBL/GenBank/DDBJ databases">
        <authorList>
            <person name="Rey-Velasco X."/>
        </authorList>
    </citation>
    <scope>NUCLEOTIDE SEQUENCE [LARGE SCALE GENOMIC DNA]</scope>
    <source>
        <strain evidence="4 5">W332</strain>
    </source>
</reference>
<evidence type="ECO:0000256" key="1">
    <source>
        <dbReference type="SAM" id="Phobius"/>
    </source>
</evidence>
<protein>
    <submittedName>
        <fullName evidence="4">FecR family protein</fullName>
    </submittedName>
</protein>
<dbReference type="InterPro" id="IPR032508">
    <property type="entry name" value="FecR_C"/>
</dbReference>
<evidence type="ECO:0000313" key="5">
    <source>
        <dbReference type="Proteomes" id="UP001259492"/>
    </source>
</evidence>
<keyword evidence="1" id="KW-0472">Membrane</keyword>
<evidence type="ECO:0000313" key="4">
    <source>
        <dbReference type="EMBL" id="MDT0557124.1"/>
    </source>
</evidence>
<keyword evidence="1" id="KW-1133">Transmembrane helix</keyword>
<keyword evidence="1" id="KW-0812">Transmembrane</keyword>
<comment type="caution">
    <text evidence="4">The sequence shown here is derived from an EMBL/GenBank/DDBJ whole genome shotgun (WGS) entry which is preliminary data.</text>
</comment>
<dbReference type="Proteomes" id="UP001259492">
    <property type="component" value="Unassembled WGS sequence"/>
</dbReference>
<dbReference type="InterPro" id="IPR012373">
    <property type="entry name" value="Ferrdict_sens_TM"/>
</dbReference>
<dbReference type="Gene3D" id="3.55.50.30">
    <property type="match status" value="1"/>
</dbReference>
<dbReference type="Pfam" id="PF16344">
    <property type="entry name" value="FecR_C"/>
    <property type="match status" value="1"/>
</dbReference>
<proteinExistence type="predicted"/>
<sequence>MKDQNNIHNDQYLAQWIEGLISDSELKKLVSEEEFTTLFNMREKLNTYIELQQPLDSIFDSIKNKIGLKSKPRKVKWNWALAIAAIIVLCLSLVTLLNPNDRVFETGFGEQKLIALADGTEVILNAKSSITYNESDWEEERTLNLVGEAYFKVKKGSTFTVNTQRGSVEVLGTEFNVNVKDELLEVVCYEGSVLVSQYGKKTTLKSNDNIRKVNGNNIETWTSSLSRPNWVDGESTYKSMPLKYVILALENQYNIKFETDLIDNSMLFSGSFTHTNLEIALQTVFGALEIHYYEKEKNVVTLTSN</sequence>
<evidence type="ECO:0000259" key="3">
    <source>
        <dbReference type="Pfam" id="PF16344"/>
    </source>
</evidence>
<organism evidence="4 5">
    <name type="scientific">Microcosmobacter mediterraneus</name>
    <dbReference type="NCBI Taxonomy" id="3075607"/>
    <lineage>
        <taxon>Bacteria</taxon>
        <taxon>Pseudomonadati</taxon>
        <taxon>Bacteroidota</taxon>
        <taxon>Flavobacteriia</taxon>
        <taxon>Flavobacteriales</taxon>
        <taxon>Flavobacteriaceae</taxon>
        <taxon>Microcosmobacter</taxon>
    </lineage>
</organism>
<accession>A0ABU2YG11</accession>
<dbReference type="Gene3D" id="2.60.120.1440">
    <property type="match status" value="1"/>
</dbReference>
<dbReference type="Pfam" id="PF04773">
    <property type="entry name" value="FecR"/>
    <property type="match status" value="1"/>
</dbReference>
<feature type="domain" description="FecR protein" evidence="2">
    <location>
        <begin position="104"/>
        <end position="193"/>
    </location>
</feature>
<dbReference type="InterPro" id="IPR006860">
    <property type="entry name" value="FecR"/>
</dbReference>
<dbReference type="EMBL" id="JAVRIA010000001">
    <property type="protein sequence ID" value="MDT0557124.1"/>
    <property type="molecule type" value="Genomic_DNA"/>
</dbReference>
<dbReference type="PANTHER" id="PTHR30273">
    <property type="entry name" value="PERIPLASMIC SIGNAL SENSOR AND SIGMA FACTOR ACTIVATOR FECR-RELATED"/>
    <property type="match status" value="1"/>
</dbReference>
<feature type="domain" description="Protein FecR C-terminal" evidence="3">
    <location>
        <begin position="237"/>
        <end position="300"/>
    </location>
</feature>
<keyword evidence="5" id="KW-1185">Reference proteome</keyword>